<evidence type="ECO:0000313" key="2">
    <source>
        <dbReference type="Proteomes" id="UP000614424"/>
    </source>
</evidence>
<reference evidence="1 2" key="1">
    <citation type="submission" date="2020-08" db="EMBL/GenBank/DDBJ databases">
        <title>Bridging the membrane lipid divide: bacteria of the FCB group superphylum have the potential to synthesize archaeal ether lipids.</title>
        <authorList>
            <person name="Villanueva L."/>
            <person name="Von Meijenfeldt F.A.B."/>
            <person name="Westbye A.B."/>
            <person name="Yadav S."/>
            <person name="Hopmans E.C."/>
            <person name="Dutilh B.E."/>
            <person name="Sinninghe Damste J.S."/>
        </authorList>
    </citation>
    <scope>NUCLEOTIDE SEQUENCE [LARGE SCALE GENOMIC DNA]</scope>
    <source>
        <strain evidence="1">NIOZ-UU47</strain>
    </source>
</reference>
<dbReference type="AlphaFoldDB" id="A0A8J6TBU1"/>
<sequence>MKIDITMQQTCSDNTISCQVARQVRFALSRFGTALQIIKVRITDINGPKGGIDTRCVVSVKLASAGEVVVQGDGENIFSALSYCLSRADRTISRSLARRRDAPIRINRRRLAEVKERDELEL</sequence>
<organism evidence="1 2">
    <name type="scientific">Candidatus Desulfobia pelagia</name>
    <dbReference type="NCBI Taxonomy" id="2841692"/>
    <lineage>
        <taxon>Bacteria</taxon>
        <taxon>Pseudomonadati</taxon>
        <taxon>Thermodesulfobacteriota</taxon>
        <taxon>Desulfobulbia</taxon>
        <taxon>Desulfobulbales</taxon>
        <taxon>Desulfobulbaceae</taxon>
        <taxon>Candidatus Desulfobia</taxon>
    </lineage>
</organism>
<evidence type="ECO:0000313" key="1">
    <source>
        <dbReference type="EMBL" id="MBC8317284.1"/>
    </source>
</evidence>
<dbReference type="InterPro" id="IPR036567">
    <property type="entry name" value="RHF-like"/>
</dbReference>
<accession>A0A8J6TBU1</accession>
<comment type="caution">
    <text evidence="1">The sequence shown here is derived from an EMBL/GenBank/DDBJ whole genome shotgun (WGS) entry which is preliminary data.</text>
</comment>
<protein>
    <submittedName>
        <fullName evidence="1">HPF/RaiA family ribosome-associated protein</fullName>
    </submittedName>
</protein>
<name>A0A8J6TBU1_9BACT</name>
<dbReference type="Proteomes" id="UP000614424">
    <property type="component" value="Unassembled WGS sequence"/>
</dbReference>
<proteinExistence type="predicted"/>
<dbReference type="EMBL" id="JACNJZ010000080">
    <property type="protein sequence ID" value="MBC8317284.1"/>
    <property type="molecule type" value="Genomic_DNA"/>
</dbReference>
<gene>
    <name evidence="1" type="ORF">H8E41_05220</name>
</gene>
<dbReference type="SUPFAM" id="SSF69754">
    <property type="entry name" value="Ribosome binding protein Y (YfiA homologue)"/>
    <property type="match status" value="1"/>
</dbReference>